<dbReference type="AlphaFoldDB" id="A0A1C7M0T2"/>
<evidence type="ECO:0000313" key="2">
    <source>
        <dbReference type="Proteomes" id="UP000092993"/>
    </source>
</evidence>
<evidence type="ECO:0000313" key="1">
    <source>
        <dbReference type="EMBL" id="OBZ70338.1"/>
    </source>
</evidence>
<comment type="caution">
    <text evidence="1">The sequence shown here is derived from an EMBL/GenBank/DDBJ whole genome shotgun (WGS) entry which is preliminary data.</text>
</comment>
<dbReference type="Proteomes" id="UP000092993">
    <property type="component" value="Unassembled WGS sequence"/>
</dbReference>
<gene>
    <name evidence="1" type="ORF">A0H81_09622</name>
</gene>
<reference evidence="1 2" key="1">
    <citation type="submission" date="2016-03" db="EMBL/GenBank/DDBJ databases">
        <title>Whole genome sequencing of Grifola frondosa 9006-11.</title>
        <authorList>
            <person name="Min B."/>
            <person name="Park H."/>
            <person name="Kim J.-G."/>
            <person name="Cho H."/>
            <person name="Oh Y.-L."/>
            <person name="Kong W.-S."/>
            <person name="Choi I.-G."/>
        </authorList>
    </citation>
    <scope>NUCLEOTIDE SEQUENCE [LARGE SCALE GENOMIC DNA]</scope>
    <source>
        <strain evidence="1 2">9006-11</strain>
    </source>
</reference>
<organism evidence="1 2">
    <name type="scientific">Grifola frondosa</name>
    <name type="common">Maitake</name>
    <name type="synonym">Polyporus frondosus</name>
    <dbReference type="NCBI Taxonomy" id="5627"/>
    <lineage>
        <taxon>Eukaryota</taxon>
        <taxon>Fungi</taxon>
        <taxon>Dikarya</taxon>
        <taxon>Basidiomycota</taxon>
        <taxon>Agaricomycotina</taxon>
        <taxon>Agaricomycetes</taxon>
        <taxon>Polyporales</taxon>
        <taxon>Grifolaceae</taxon>
        <taxon>Grifola</taxon>
    </lineage>
</organism>
<protein>
    <submittedName>
        <fullName evidence="1">Uncharacterized protein</fullName>
    </submittedName>
</protein>
<dbReference type="EMBL" id="LUGG01000014">
    <property type="protein sequence ID" value="OBZ70338.1"/>
    <property type="molecule type" value="Genomic_DNA"/>
</dbReference>
<sequence>MCAGLRVVPRLSPPSRVLPYIGGYQTKSFCINAYAHDSSSVQYSGPSALVDVTDAGLTPCVTASVNCQPSNGVPPNGHLNSAAGQGCATTMVS</sequence>
<accession>A0A1C7M0T2</accession>
<name>A0A1C7M0T2_GRIFR</name>
<proteinExistence type="predicted"/>
<keyword evidence="2" id="KW-1185">Reference proteome</keyword>